<dbReference type="SUPFAM" id="SSF53597">
    <property type="entry name" value="Dihydrofolate reductase-like"/>
    <property type="match status" value="1"/>
</dbReference>
<evidence type="ECO:0000256" key="1">
    <source>
        <dbReference type="SAM" id="MobiDB-lite"/>
    </source>
</evidence>
<comment type="caution">
    <text evidence="3">The sequence shown here is derived from an EMBL/GenBank/DDBJ whole genome shotgun (WGS) entry which is preliminary data.</text>
</comment>
<name>A0A1T3NUB9_9ACTN</name>
<dbReference type="EMBL" id="MWQN01000001">
    <property type="protein sequence ID" value="OPC80376.1"/>
    <property type="molecule type" value="Genomic_DNA"/>
</dbReference>
<accession>A0A1T3NUB9</accession>
<dbReference type="AlphaFoldDB" id="A0A1T3NUB9"/>
<dbReference type="OrthoDB" id="7342392at2"/>
<dbReference type="InterPro" id="IPR002734">
    <property type="entry name" value="RibDG_C"/>
</dbReference>
<dbReference type="GO" id="GO:0008703">
    <property type="term" value="F:5-amino-6-(5-phosphoribosylamino)uracil reductase activity"/>
    <property type="evidence" value="ECO:0007669"/>
    <property type="project" value="InterPro"/>
</dbReference>
<dbReference type="RefSeq" id="WP_078974634.1">
    <property type="nucleotide sequence ID" value="NZ_MWQN01000001.1"/>
</dbReference>
<feature type="domain" description="Bacterial bifunctional deaminase-reductase C-terminal" evidence="2">
    <location>
        <begin position="2"/>
        <end position="187"/>
    </location>
</feature>
<sequence>MRKIIVCTFLTLDGVMQAPGGPDEDAESGFEHGGWQKPVSDEEVGAGIAEWYEDSDAMLLGRKTYDIFASYWPTADPDNPFTERMNSTRKYVASRTLTSVEWRNSALLEGDIADAVRALKASEGGDINVVGSGDLAQTLMRHDLVDEYRLTIHPVIIGTGKRLFADGAIPTALEPVSVSTTKSGTVLGIYRPKGKPTYDSYQ</sequence>
<dbReference type="GO" id="GO:0009231">
    <property type="term" value="P:riboflavin biosynthetic process"/>
    <property type="evidence" value="ECO:0007669"/>
    <property type="project" value="InterPro"/>
</dbReference>
<evidence type="ECO:0000313" key="3">
    <source>
        <dbReference type="EMBL" id="OPC80376.1"/>
    </source>
</evidence>
<dbReference type="PANTHER" id="PTHR38011">
    <property type="entry name" value="DIHYDROFOLATE REDUCTASE FAMILY PROTEIN (AFU_ORTHOLOGUE AFUA_8G06820)"/>
    <property type="match status" value="1"/>
</dbReference>
<dbReference type="PANTHER" id="PTHR38011:SF2">
    <property type="entry name" value="BIFUNCTIONAL DEAMINASE-REDUCTASE DOMAIN PROTEIN"/>
    <property type="match status" value="1"/>
</dbReference>
<proteinExistence type="predicted"/>
<dbReference type="STRING" id="159449.B4N89_04935"/>
<feature type="region of interest" description="Disordered" evidence="1">
    <location>
        <begin position="17"/>
        <end position="37"/>
    </location>
</feature>
<dbReference type="Proteomes" id="UP000190037">
    <property type="component" value="Unassembled WGS sequence"/>
</dbReference>
<organism evidence="3 4">
    <name type="scientific">Embleya scabrispora</name>
    <dbReference type="NCBI Taxonomy" id="159449"/>
    <lineage>
        <taxon>Bacteria</taxon>
        <taxon>Bacillati</taxon>
        <taxon>Actinomycetota</taxon>
        <taxon>Actinomycetes</taxon>
        <taxon>Kitasatosporales</taxon>
        <taxon>Streptomycetaceae</taxon>
        <taxon>Embleya</taxon>
    </lineage>
</organism>
<evidence type="ECO:0000313" key="4">
    <source>
        <dbReference type="Proteomes" id="UP000190037"/>
    </source>
</evidence>
<protein>
    <submittedName>
        <fullName evidence="3">Deaminase</fullName>
    </submittedName>
</protein>
<keyword evidence="4" id="KW-1185">Reference proteome</keyword>
<dbReference type="InterPro" id="IPR050765">
    <property type="entry name" value="Riboflavin_Biosynth_HTPR"/>
</dbReference>
<reference evidence="3 4" key="1">
    <citation type="submission" date="2017-03" db="EMBL/GenBank/DDBJ databases">
        <title>Draft genome sequence of Streptomyces scabrisporus NF3, endophyte isolated from Amphipterygium adstringens.</title>
        <authorList>
            <person name="Vazquez M."/>
            <person name="Ceapa C.D."/>
            <person name="Rodriguez Luna D."/>
            <person name="Sanchez Esquivel S."/>
        </authorList>
    </citation>
    <scope>NUCLEOTIDE SEQUENCE [LARGE SCALE GENOMIC DNA]</scope>
    <source>
        <strain evidence="3 4">NF3</strain>
    </source>
</reference>
<dbReference type="Pfam" id="PF01872">
    <property type="entry name" value="RibD_C"/>
    <property type="match status" value="1"/>
</dbReference>
<evidence type="ECO:0000259" key="2">
    <source>
        <dbReference type="Pfam" id="PF01872"/>
    </source>
</evidence>
<gene>
    <name evidence="3" type="ORF">B4N89_04935</name>
</gene>
<dbReference type="InterPro" id="IPR024072">
    <property type="entry name" value="DHFR-like_dom_sf"/>
</dbReference>
<dbReference type="Gene3D" id="3.40.430.10">
    <property type="entry name" value="Dihydrofolate Reductase, subunit A"/>
    <property type="match status" value="1"/>
</dbReference>